<feature type="region of interest" description="Disordered" evidence="1">
    <location>
        <begin position="78"/>
        <end position="257"/>
    </location>
</feature>
<feature type="compositionally biased region" description="Low complexity" evidence="1">
    <location>
        <begin position="34"/>
        <end position="62"/>
    </location>
</feature>
<gene>
    <name evidence="4" type="ORF">BB559_006319</name>
    <name evidence="3" type="ORF">BB559_007393</name>
</gene>
<feature type="compositionally biased region" description="Pro residues" evidence="1">
    <location>
        <begin position="200"/>
        <end position="212"/>
    </location>
</feature>
<feature type="compositionally biased region" description="Polar residues" evidence="1">
    <location>
        <begin position="153"/>
        <end position="163"/>
    </location>
</feature>
<dbReference type="GO" id="GO:0003779">
    <property type="term" value="F:actin binding"/>
    <property type="evidence" value="ECO:0007669"/>
    <property type="project" value="InterPro"/>
</dbReference>
<dbReference type="Pfam" id="PF02205">
    <property type="entry name" value="WH2"/>
    <property type="match status" value="1"/>
</dbReference>
<reference evidence="3 5" key="1">
    <citation type="journal article" date="2018" name="MBio">
        <title>Comparative Genomics Reveals the Core Gene Toolbox for the Fungus-Insect Symbiosis.</title>
        <authorList>
            <person name="Wang Y."/>
            <person name="Stata M."/>
            <person name="Wang W."/>
            <person name="Stajich J.E."/>
            <person name="White M.M."/>
            <person name="Moncalvo J.M."/>
        </authorList>
    </citation>
    <scope>NUCLEOTIDE SEQUENCE [LARGE SCALE GENOMIC DNA]</scope>
    <source>
        <strain evidence="3 5">AUS-77-4</strain>
    </source>
</reference>
<dbReference type="STRING" id="61424.A0A2T9XXH6"/>
<dbReference type="EMBL" id="MBFT01001234">
    <property type="protein sequence ID" value="PVU84792.1"/>
    <property type="molecule type" value="Genomic_DNA"/>
</dbReference>
<feature type="compositionally biased region" description="Polar residues" evidence="1">
    <location>
        <begin position="221"/>
        <end position="243"/>
    </location>
</feature>
<feature type="compositionally biased region" description="Basic and acidic residues" evidence="1">
    <location>
        <begin position="89"/>
        <end position="98"/>
    </location>
</feature>
<comment type="caution">
    <text evidence="3">The sequence shown here is derived from an EMBL/GenBank/DDBJ whole genome shotgun (WGS) entry which is preliminary data.</text>
</comment>
<evidence type="ECO:0000313" key="4">
    <source>
        <dbReference type="EMBL" id="PVU86933.1"/>
    </source>
</evidence>
<evidence type="ECO:0000259" key="2">
    <source>
        <dbReference type="PROSITE" id="PS51082"/>
    </source>
</evidence>
<dbReference type="Proteomes" id="UP000245699">
    <property type="component" value="Unassembled WGS sequence"/>
</dbReference>
<keyword evidence="5" id="KW-1185">Reference proteome</keyword>
<dbReference type="InterPro" id="IPR003124">
    <property type="entry name" value="WH2_dom"/>
</dbReference>
<feature type="compositionally biased region" description="Polar residues" evidence="1">
    <location>
        <begin position="172"/>
        <end position="190"/>
    </location>
</feature>
<dbReference type="AlphaFoldDB" id="A0A2T9XXH6"/>
<dbReference type="EMBL" id="MBFT01000824">
    <property type="protein sequence ID" value="PVU86933.1"/>
    <property type="molecule type" value="Genomic_DNA"/>
</dbReference>
<proteinExistence type="predicted"/>
<dbReference type="OrthoDB" id="2430277at2759"/>
<evidence type="ECO:0000313" key="5">
    <source>
        <dbReference type="Proteomes" id="UP000245699"/>
    </source>
</evidence>
<sequence>MADRNALLKQIQSGKKLKKAITNDRSTPLIAKPSSTIQSSNLASTSSTGSTGSYAPPSGSPAQATVGIGNIFAGGIPKLKHVQGGFGSSKKDSNEKTPDQNTPNKIPSFNSNNDQANRFKKPTTNSSNNASNNFSSGNVPKPGSYGLPKVPITNPSNQSNQKSFAKEPSPPLQSTNFSQSDNKAPQRTSSPAGFAKRKPPPPPPNKAKPPVIPGNKPSRPVISSNPQFSTAPRSKFNSLSSPTAADKIFENNNPGVNRIHNRTPSVPNIVPNPTNGFAPTIPTREMNWDFHSIDLFPKLQASEKSKIGGHVYPSGNKYGSSIPLKF</sequence>
<feature type="compositionally biased region" description="Polar residues" evidence="1">
    <location>
        <begin position="99"/>
        <end position="116"/>
    </location>
</feature>
<evidence type="ECO:0000256" key="1">
    <source>
        <dbReference type="SAM" id="MobiDB-lite"/>
    </source>
</evidence>
<protein>
    <recommendedName>
        <fullName evidence="2">WH2 domain-containing protein</fullName>
    </recommendedName>
</protein>
<evidence type="ECO:0000313" key="3">
    <source>
        <dbReference type="EMBL" id="PVU84792.1"/>
    </source>
</evidence>
<organism evidence="3 5">
    <name type="scientific">Furculomyces boomerangus</name>
    <dbReference type="NCBI Taxonomy" id="61424"/>
    <lineage>
        <taxon>Eukaryota</taxon>
        <taxon>Fungi</taxon>
        <taxon>Fungi incertae sedis</taxon>
        <taxon>Zoopagomycota</taxon>
        <taxon>Kickxellomycotina</taxon>
        <taxon>Harpellomycetes</taxon>
        <taxon>Harpellales</taxon>
        <taxon>Harpellaceae</taxon>
        <taxon>Furculomyces</taxon>
    </lineage>
</organism>
<dbReference type="PROSITE" id="PS51082">
    <property type="entry name" value="WH2"/>
    <property type="match status" value="1"/>
</dbReference>
<accession>A0A2T9XXH6</accession>
<feature type="compositionally biased region" description="Low complexity" evidence="1">
    <location>
        <begin position="125"/>
        <end position="138"/>
    </location>
</feature>
<feature type="region of interest" description="Disordered" evidence="1">
    <location>
        <begin position="15"/>
        <end position="66"/>
    </location>
</feature>
<dbReference type="SMART" id="SM00246">
    <property type="entry name" value="WH2"/>
    <property type="match status" value="1"/>
</dbReference>
<name>A0A2T9XXH6_9FUNG</name>
<feature type="domain" description="WH2" evidence="2">
    <location>
        <begin position="3"/>
        <end position="20"/>
    </location>
</feature>